<dbReference type="EMBL" id="JAYMRW010000009">
    <property type="protein sequence ID" value="MEM5450046.1"/>
    <property type="molecule type" value="Genomic_DNA"/>
</dbReference>
<gene>
    <name evidence="2" type="ORF">E1N52_04295</name>
    <name evidence="1" type="ORF">VSR33_21460</name>
</gene>
<dbReference type="Proteomes" id="UP001390669">
    <property type="component" value="Unassembled WGS sequence"/>
</dbReference>
<name>A0A4R5LLE2_9BURK</name>
<dbReference type="OrthoDB" id="8967235at2"/>
<accession>A0A4R5LLE2</accession>
<evidence type="ECO:0008006" key="5">
    <source>
        <dbReference type="Google" id="ProtNLM"/>
    </source>
</evidence>
<evidence type="ECO:0000313" key="3">
    <source>
        <dbReference type="Proteomes" id="UP000295606"/>
    </source>
</evidence>
<sequence length="72" mass="7898">MERETYKGYDLWGHAIAQQAELLTPERYAGGGTIIQGNKLICTSGVLDLFDSEEEAQDAGIAWAKAWVDTHG</sequence>
<proteinExistence type="predicted"/>
<dbReference type="AlphaFoldDB" id="A0A4R5LLE2"/>
<dbReference type="EMBL" id="SMOD01000002">
    <property type="protein sequence ID" value="TDG10570.1"/>
    <property type="molecule type" value="Genomic_DNA"/>
</dbReference>
<evidence type="ECO:0000313" key="1">
    <source>
        <dbReference type="EMBL" id="MEM5450046.1"/>
    </source>
</evidence>
<dbReference type="Proteomes" id="UP000295606">
    <property type="component" value="Unassembled WGS sequence"/>
</dbReference>
<comment type="caution">
    <text evidence="2">The sequence shown here is derived from an EMBL/GenBank/DDBJ whole genome shotgun (WGS) entry which is preliminary data.</text>
</comment>
<evidence type="ECO:0000313" key="2">
    <source>
        <dbReference type="EMBL" id="TDG10570.1"/>
    </source>
</evidence>
<reference evidence="1 4" key="2">
    <citation type="submission" date="2024-01" db="EMBL/GenBank/DDBJ databases">
        <title>The diversity of rhizobia nodulating Mimosa spp. in eleven states of Brazil covering several biomes is determined by host plant, location, and edaphic factors.</title>
        <authorList>
            <person name="Rouws L."/>
            <person name="Barauna A."/>
            <person name="Beukes C."/>
            <person name="De Faria S.M."/>
            <person name="Gross E."/>
            <person name="Dos Reis Junior F.B."/>
            <person name="Simon M."/>
            <person name="Maluk M."/>
            <person name="Odee D.W."/>
            <person name="Kenicer G."/>
            <person name="Young J.P.W."/>
            <person name="Reis V.M."/>
            <person name="Zilli J."/>
            <person name="James E.K."/>
        </authorList>
    </citation>
    <scope>NUCLEOTIDE SEQUENCE [LARGE SCALE GENOMIC DNA]</scope>
    <source>
        <strain evidence="1 4">JPY164</strain>
    </source>
</reference>
<reference evidence="2 3" key="1">
    <citation type="submission" date="2019-03" db="EMBL/GenBank/DDBJ databases">
        <title>Paraburkholderia sp. isolated from native Mimosa gymnas in Guartela State Park, Brazil.</title>
        <authorList>
            <person name="Paulitsch F."/>
            <person name="Hungria M."/>
            <person name="Delamuta J.R.M."/>
            <person name="Ribeiro R.A."/>
            <person name="Dall'Agnol R."/>
            <person name="Silva J.S.B."/>
        </authorList>
    </citation>
    <scope>NUCLEOTIDE SEQUENCE [LARGE SCALE GENOMIC DNA]</scope>
    <source>
        <strain evidence="2 3">CNPSo 3008</strain>
    </source>
</reference>
<organism evidence="2 3">
    <name type="scientific">Paraburkholderia guartelaensis</name>
    <dbReference type="NCBI Taxonomy" id="2546446"/>
    <lineage>
        <taxon>Bacteria</taxon>
        <taxon>Pseudomonadati</taxon>
        <taxon>Pseudomonadota</taxon>
        <taxon>Betaproteobacteria</taxon>
        <taxon>Burkholderiales</taxon>
        <taxon>Burkholderiaceae</taxon>
        <taxon>Paraburkholderia</taxon>
    </lineage>
</organism>
<dbReference type="RefSeq" id="WP_069266156.1">
    <property type="nucleotide sequence ID" value="NZ_CAJMZB010000043.1"/>
</dbReference>
<protein>
    <recommendedName>
        <fullName evidence="5">Transposase</fullName>
    </recommendedName>
</protein>
<evidence type="ECO:0000313" key="4">
    <source>
        <dbReference type="Proteomes" id="UP001390669"/>
    </source>
</evidence>
<keyword evidence="4" id="KW-1185">Reference proteome</keyword>